<dbReference type="EMBL" id="MRBO01000642">
    <property type="protein sequence ID" value="KAB2582766.1"/>
    <property type="molecule type" value="Genomic_DNA"/>
</dbReference>
<dbReference type="SUPFAM" id="SSF55931">
    <property type="entry name" value="Glutamine synthetase/guanido kinase"/>
    <property type="match status" value="1"/>
</dbReference>
<dbReference type="GO" id="GO:0006542">
    <property type="term" value="P:glutamine biosynthetic process"/>
    <property type="evidence" value="ECO:0007669"/>
    <property type="project" value="InterPro"/>
</dbReference>
<dbReference type="GO" id="GO:0004356">
    <property type="term" value="F:glutamine synthetase activity"/>
    <property type="evidence" value="ECO:0007669"/>
    <property type="project" value="InterPro"/>
</dbReference>
<dbReference type="Gene3D" id="3.10.20.70">
    <property type="entry name" value="Glutamine synthetase, N-terminal domain"/>
    <property type="match status" value="1"/>
</dbReference>
<evidence type="ECO:0000313" key="6">
    <source>
        <dbReference type="Proteomes" id="UP000325576"/>
    </source>
</evidence>
<dbReference type="InterPro" id="IPR036651">
    <property type="entry name" value="Gln_synt_N_sf"/>
</dbReference>
<dbReference type="AlphaFoldDB" id="A0A0C3A4A6"/>
<dbReference type="Pfam" id="PF00120">
    <property type="entry name" value="Gln-synt_C"/>
    <property type="match status" value="1"/>
</dbReference>
<evidence type="ECO:0000256" key="4">
    <source>
        <dbReference type="RuleBase" id="RU000384"/>
    </source>
</evidence>
<dbReference type="Gene3D" id="3.30.590.10">
    <property type="entry name" value="Glutamine synthetase/guanido kinase, catalytic domain"/>
    <property type="match status" value="1"/>
</dbReference>
<dbReference type="Proteomes" id="UP000325576">
    <property type="component" value="Unassembled WGS sequence"/>
</dbReference>
<proteinExistence type="inferred from homology"/>
<sequence>MREVPALTIGSIVDMAGVARAKVMPAGRSGVFEEVGAGVSPSWNVFCSDDRIAFTDSFSVVGDLRLRIDRSDLRDLGGGVSWAPATLYEQDGSTAAVCTRSALTAVVARLASDGLEARVGHEIEFTLFGDACDGAWSAYGLGAVLRREDFLKDLLRNAERAQLHIEQVHAEYGPDQFEISIAPSAPVQAADLVVLARILISRTARAHGLTASFSPIPTIGGAGNGAHQHFSLISGGRPVFSGGGQDYGMTDEGSSALGGILSHLTEFTAVFASSPLSGLRLRPDNWSGAYVCWGLENREAALRFCTESPSNPHGANAEVKIIDPSANPYLATAAVLGLSQIGIDNAAPLPPEIVVNPSTLTEAERDERGVTRVPTDLGEIVQKFNSSSVAREIFGESIIEAMVSVKGAEQETFSQMDEATTVERLRYTWS</sequence>
<gene>
    <name evidence="5" type="ORF">BS297_24070</name>
</gene>
<dbReference type="PROSITE" id="PS51987">
    <property type="entry name" value="GS_CATALYTIC"/>
    <property type="match status" value="1"/>
</dbReference>
<dbReference type="PANTHER" id="PTHR43785:SF12">
    <property type="entry name" value="TYPE-1 GLUTAMINE SYNTHETASE 2"/>
    <property type="match status" value="1"/>
</dbReference>
<accession>A0A0C3A4A6</accession>
<dbReference type="InterPro" id="IPR008146">
    <property type="entry name" value="Gln_synth_cat_dom"/>
</dbReference>
<evidence type="ECO:0000313" key="5">
    <source>
        <dbReference type="EMBL" id="KAB2582766.1"/>
    </source>
</evidence>
<evidence type="ECO:0000256" key="1">
    <source>
        <dbReference type="ARBA" id="ARBA00009897"/>
    </source>
</evidence>
<comment type="caution">
    <text evidence="5">The sequence shown here is derived from an EMBL/GenBank/DDBJ whole genome shotgun (WGS) entry which is preliminary data.</text>
</comment>
<reference evidence="5 6" key="1">
    <citation type="journal article" date="2017" name="Poromechanics V (2013)">
        <title>Genomic Characterization of the Arsenic-Tolerant Actinobacterium, &lt;i&gt;Rhodococcus erythropolis&lt;/i&gt; S43.</title>
        <authorList>
            <person name="Retamal-Morales G."/>
            <person name="Mehnert M."/>
            <person name="Schwabe R."/>
            <person name="Tischler D."/>
            <person name="Schloemann M."/>
            <person name="Levican G.J."/>
        </authorList>
    </citation>
    <scope>NUCLEOTIDE SEQUENCE [LARGE SCALE GENOMIC DNA]</scope>
    <source>
        <strain evidence="5 6">S43</strain>
    </source>
</reference>
<keyword evidence="2" id="KW-0436">Ligase</keyword>
<dbReference type="PANTHER" id="PTHR43785">
    <property type="entry name" value="GAMMA-GLUTAMYLPUTRESCINE SYNTHETASE"/>
    <property type="match status" value="1"/>
</dbReference>
<evidence type="ECO:0000256" key="3">
    <source>
        <dbReference type="PROSITE-ProRule" id="PRU01331"/>
    </source>
</evidence>
<name>A0A0C3A4A6_RHOER</name>
<organism evidence="5 6">
    <name type="scientific">Rhodococcus erythropolis</name>
    <name type="common">Arthrobacter picolinophilus</name>
    <dbReference type="NCBI Taxonomy" id="1833"/>
    <lineage>
        <taxon>Bacteria</taxon>
        <taxon>Bacillati</taxon>
        <taxon>Actinomycetota</taxon>
        <taxon>Actinomycetes</taxon>
        <taxon>Mycobacteriales</taxon>
        <taxon>Nocardiaceae</taxon>
        <taxon>Rhodococcus</taxon>
        <taxon>Rhodococcus erythropolis group</taxon>
    </lineage>
</organism>
<dbReference type="SMART" id="SM01230">
    <property type="entry name" value="Gln-synt_C"/>
    <property type="match status" value="1"/>
</dbReference>
<dbReference type="InterPro" id="IPR014746">
    <property type="entry name" value="Gln_synth/guanido_kin_cat_dom"/>
</dbReference>
<protein>
    <submittedName>
        <fullName evidence="5">Glutamine synthetase</fullName>
    </submittedName>
</protein>
<evidence type="ECO:0000256" key="2">
    <source>
        <dbReference type="ARBA" id="ARBA00022598"/>
    </source>
</evidence>
<comment type="similarity">
    <text evidence="1 3 4">Belongs to the glutamine synthetase family.</text>
</comment>